<dbReference type="InterPro" id="IPR010260">
    <property type="entry name" value="AlpA"/>
</dbReference>
<protein>
    <submittedName>
        <fullName evidence="1">Prophage regulatory protein</fullName>
    </submittedName>
</protein>
<dbReference type="PANTHER" id="PTHR36154">
    <property type="entry name" value="DNA-BINDING TRANSCRIPTIONAL ACTIVATOR ALPA"/>
    <property type="match status" value="1"/>
</dbReference>
<keyword evidence="2" id="KW-1185">Reference proteome</keyword>
<evidence type="ECO:0000313" key="1">
    <source>
        <dbReference type="EMBL" id="MBB3006006.1"/>
    </source>
</evidence>
<comment type="caution">
    <text evidence="1">The sequence shown here is derived from an EMBL/GenBank/DDBJ whole genome shotgun (WGS) entry which is preliminary data.</text>
</comment>
<reference evidence="1 2" key="1">
    <citation type="submission" date="2020-08" db="EMBL/GenBank/DDBJ databases">
        <title>Genomic Encyclopedia of Type Strains, Phase IV (KMG-V): Genome sequencing to study the core and pangenomes of soil and plant-associated prokaryotes.</title>
        <authorList>
            <person name="Whitman W."/>
        </authorList>
    </citation>
    <scope>NUCLEOTIDE SEQUENCE [LARGE SCALE GENOMIC DNA]</scope>
    <source>
        <strain evidence="1 2">SLV-2362</strain>
    </source>
</reference>
<sequence>MNTEPQRRIIRLPEVSQRVGLGKTAIYERIKEHTFPAPIKLGRASGWIEEEVQKWVDEQIIATRGGH</sequence>
<dbReference type="Pfam" id="PF05930">
    <property type="entry name" value="Phage_AlpA"/>
    <property type="match status" value="1"/>
</dbReference>
<accession>A0A7W4V6I1</accession>
<dbReference type="Gene3D" id="1.10.238.160">
    <property type="match status" value="1"/>
</dbReference>
<name>A0A7W4V6I1_9BURK</name>
<gene>
    <name evidence="1" type="ORF">FHX61_000622</name>
</gene>
<proteinExistence type="predicted"/>
<dbReference type="Proteomes" id="UP000578036">
    <property type="component" value="Unassembled WGS sequence"/>
</dbReference>
<dbReference type="AlphaFoldDB" id="A0A7W4V6I1"/>
<dbReference type="EMBL" id="JACHWF010000001">
    <property type="protein sequence ID" value="MBB3006006.1"/>
    <property type="molecule type" value="Genomic_DNA"/>
</dbReference>
<organism evidence="1 2">
    <name type="scientific">Cupriavidus alkaliphilus</name>
    <dbReference type="NCBI Taxonomy" id="942866"/>
    <lineage>
        <taxon>Bacteria</taxon>
        <taxon>Pseudomonadati</taxon>
        <taxon>Pseudomonadota</taxon>
        <taxon>Betaproteobacteria</taxon>
        <taxon>Burkholderiales</taxon>
        <taxon>Burkholderiaceae</taxon>
        <taxon>Cupriavidus</taxon>
    </lineage>
</organism>
<dbReference type="PANTHER" id="PTHR36154:SF1">
    <property type="entry name" value="DNA-BINDING TRANSCRIPTIONAL ACTIVATOR ALPA"/>
    <property type="match status" value="1"/>
</dbReference>
<dbReference type="RefSeq" id="WP_092307173.1">
    <property type="nucleotide sequence ID" value="NZ_FMAD01000001.1"/>
</dbReference>
<dbReference type="InterPro" id="IPR052931">
    <property type="entry name" value="Prophage_regulatory_activator"/>
</dbReference>
<evidence type="ECO:0000313" key="2">
    <source>
        <dbReference type="Proteomes" id="UP000578036"/>
    </source>
</evidence>